<keyword evidence="3" id="KW-1185">Reference proteome</keyword>
<dbReference type="EMBL" id="PPTP01000008">
    <property type="protein sequence ID" value="RDB54646.1"/>
    <property type="molecule type" value="Genomic_DNA"/>
</dbReference>
<name>A0A369L8Y5_9ACTN</name>
<dbReference type="Pfam" id="PF01661">
    <property type="entry name" value="Macro"/>
    <property type="match status" value="1"/>
</dbReference>
<dbReference type="SMART" id="SM00506">
    <property type="entry name" value="A1pp"/>
    <property type="match status" value="1"/>
</dbReference>
<accession>A0A369L8Y5</accession>
<gene>
    <name evidence="2" type="ORF">C1880_08550</name>
</gene>
<dbReference type="NCBIfam" id="NF003163">
    <property type="entry name" value="PRK04143.1"/>
    <property type="match status" value="1"/>
</dbReference>
<dbReference type="STRING" id="1034345.GCA_000236865_01897"/>
<dbReference type="SUPFAM" id="SSF52949">
    <property type="entry name" value="Macro domain-like"/>
    <property type="match status" value="1"/>
</dbReference>
<dbReference type="CDD" id="cd02908">
    <property type="entry name" value="Macro_OAADPr_deacetylase"/>
    <property type="match status" value="1"/>
</dbReference>
<reference evidence="2 3" key="1">
    <citation type="journal article" date="2018" name="Elife">
        <title>Discovery and characterization of a prevalent human gut bacterial enzyme sufficient for the inactivation of a family of plant toxins.</title>
        <authorList>
            <person name="Koppel N."/>
            <person name="Bisanz J.E."/>
            <person name="Pandelia M.E."/>
            <person name="Turnbaugh P.J."/>
            <person name="Balskus E.P."/>
        </authorList>
    </citation>
    <scope>NUCLEOTIDE SEQUENCE [LARGE SCALE GENOMIC DNA]</scope>
    <source>
        <strain evidence="3">anaerobia AP69FAA</strain>
    </source>
</reference>
<evidence type="ECO:0000313" key="2">
    <source>
        <dbReference type="EMBL" id="RDB54646.1"/>
    </source>
</evidence>
<protein>
    <recommendedName>
        <fullName evidence="1">Macro domain-containing protein</fullName>
    </recommendedName>
</protein>
<dbReference type="InterPro" id="IPR002589">
    <property type="entry name" value="Macro_dom"/>
</dbReference>
<dbReference type="OrthoDB" id="6194521at2"/>
<dbReference type="Gene3D" id="3.40.220.10">
    <property type="entry name" value="Leucine Aminopeptidase, subunit E, domain 1"/>
    <property type="match status" value="1"/>
</dbReference>
<dbReference type="AlphaFoldDB" id="A0A369L8Y5"/>
<dbReference type="Proteomes" id="UP000253792">
    <property type="component" value="Unassembled WGS sequence"/>
</dbReference>
<evidence type="ECO:0000313" key="3">
    <source>
        <dbReference type="Proteomes" id="UP000253792"/>
    </source>
</evidence>
<dbReference type="PANTHER" id="PTHR11106:SF27">
    <property type="entry name" value="MACRO DOMAIN-CONTAINING PROTEIN"/>
    <property type="match status" value="1"/>
</dbReference>
<feature type="domain" description="Macro" evidence="1">
    <location>
        <begin position="76"/>
        <end position="271"/>
    </location>
</feature>
<dbReference type="PROSITE" id="PS51154">
    <property type="entry name" value="MACRO"/>
    <property type="match status" value="1"/>
</dbReference>
<dbReference type="PANTHER" id="PTHR11106">
    <property type="entry name" value="GANGLIOSIDE INDUCED DIFFERENTIATION ASSOCIATED PROTEIN 2-RELATED"/>
    <property type="match status" value="1"/>
</dbReference>
<sequence length="279" mass="30986">MQLVRDMAFLVNHLMDERGAGSKRVEPQEDPRWFMEQWEQFRALVNTREPKPASPEFLKVQDRVLQLMVAEPGITEADELARAASDPRLSIWRGDITALRCDAIVNAANSALLGCWIPGHLCIDNAIHTFAGVQLRLKCAQIMREQGYEEPVGRAKVTPAYNLPSHNIIHTVGPMTKGNPTLEQRKQLTQCYISCLDAACAAKAKSVAFCCISTGVFGFPQQEGAQIAVQAVKAWLDSRAADEPGADMHVIFDVYTEQDENFYRAILGEDEKPASDAKE</sequence>
<comment type="caution">
    <text evidence="2">The sequence shown here is derived from an EMBL/GenBank/DDBJ whole genome shotgun (WGS) entry which is preliminary data.</text>
</comment>
<organism evidence="2 3">
    <name type="scientific">Senegalimassilia anaerobia</name>
    <dbReference type="NCBI Taxonomy" id="1473216"/>
    <lineage>
        <taxon>Bacteria</taxon>
        <taxon>Bacillati</taxon>
        <taxon>Actinomycetota</taxon>
        <taxon>Coriobacteriia</taxon>
        <taxon>Coriobacteriales</taxon>
        <taxon>Coriobacteriaceae</taxon>
        <taxon>Senegalimassilia</taxon>
    </lineage>
</organism>
<evidence type="ECO:0000259" key="1">
    <source>
        <dbReference type="PROSITE" id="PS51154"/>
    </source>
</evidence>
<dbReference type="InterPro" id="IPR043472">
    <property type="entry name" value="Macro_dom-like"/>
</dbReference>
<proteinExistence type="predicted"/>